<feature type="domain" description="Peptidase M16 N-terminal" evidence="2">
    <location>
        <begin position="40"/>
        <end position="180"/>
    </location>
</feature>
<keyword evidence="5" id="KW-1185">Reference proteome</keyword>
<evidence type="ECO:0000259" key="3">
    <source>
        <dbReference type="Pfam" id="PF05193"/>
    </source>
</evidence>
<dbReference type="SUPFAM" id="SSF63411">
    <property type="entry name" value="LuxS/MPP-like metallohydrolase"/>
    <property type="match status" value="2"/>
</dbReference>
<dbReference type="InterPro" id="IPR011249">
    <property type="entry name" value="Metalloenz_LuxS/M16"/>
</dbReference>
<keyword evidence="1" id="KW-0732">Signal</keyword>
<dbReference type="EMBL" id="WUMU01000020">
    <property type="protein sequence ID" value="MXN19747.1"/>
    <property type="molecule type" value="Genomic_DNA"/>
</dbReference>
<organism evidence="4 5">
    <name type="scientific">Pseudooceanicola albus</name>
    <dbReference type="NCBI Taxonomy" id="2692189"/>
    <lineage>
        <taxon>Bacteria</taxon>
        <taxon>Pseudomonadati</taxon>
        <taxon>Pseudomonadota</taxon>
        <taxon>Alphaproteobacteria</taxon>
        <taxon>Rhodobacterales</taxon>
        <taxon>Paracoccaceae</taxon>
        <taxon>Pseudooceanicola</taxon>
    </lineage>
</organism>
<dbReference type="Pfam" id="PF00675">
    <property type="entry name" value="Peptidase_M16"/>
    <property type="match status" value="1"/>
</dbReference>
<name>A0A6L7G829_9RHOB</name>
<feature type="domain" description="Peptidase M16 C-terminal" evidence="3">
    <location>
        <begin position="187"/>
        <end position="360"/>
    </location>
</feature>
<dbReference type="InterPro" id="IPR011765">
    <property type="entry name" value="Pept_M16_N"/>
</dbReference>
<dbReference type="InterPro" id="IPR050361">
    <property type="entry name" value="MPP/UQCRC_Complex"/>
</dbReference>
<feature type="signal peptide" evidence="1">
    <location>
        <begin position="1"/>
        <end position="19"/>
    </location>
</feature>
<accession>A0A6L7G829</accession>
<dbReference type="Pfam" id="PF05193">
    <property type="entry name" value="Peptidase_M16_C"/>
    <property type="match status" value="1"/>
</dbReference>
<evidence type="ECO:0000256" key="1">
    <source>
        <dbReference type="SAM" id="SignalP"/>
    </source>
</evidence>
<dbReference type="RefSeq" id="WP_160895869.1">
    <property type="nucleotide sequence ID" value="NZ_WUMU01000020.1"/>
</dbReference>
<gene>
    <name evidence="4" type="ORF">GR170_18090</name>
</gene>
<proteinExistence type="predicted"/>
<evidence type="ECO:0000313" key="5">
    <source>
        <dbReference type="Proteomes" id="UP000477911"/>
    </source>
</evidence>
<dbReference type="Gene3D" id="3.30.830.10">
    <property type="entry name" value="Metalloenzyme, LuxS/M16 peptidase-like"/>
    <property type="match status" value="2"/>
</dbReference>
<evidence type="ECO:0000259" key="2">
    <source>
        <dbReference type="Pfam" id="PF00675"/>
    </source>
</evidence>
<reference evidence="4 5" key="1">
    <citation type="submission" date="2019-12" db="EMBL/GenBank/DDBJ databases">
        <authorList>
            <person name="Li M."/>
        </authorList>
    </citation>
    <scope>NUCLEOTIDE SEQUENCE [LARGE SCALE GENOMIC DNA]</scope>
    <source>
        <strain evidence="4 5">GBMRC 2024</strain>
    </source>
</reference>
<protein>
    <submittedName>
        <fullName evidence="4">Insulinase family protein</fullName>
    </submittedName>
</protein>
<dbReference type="PANTHER" id="PTHR11851:SF224">
    <property type="entry name" value="PROCESSING PROTEASE"/>
    <property type="match status" value="1"/>
</dbReference>
<dbReference type="InterPro" id="IPR007863">
    <property type="entry name" value="Peptidase_M16_C"/>
</dbReference>
<sequence length="436" mass="47302">MIRFVLPVLFSLVALPALAEVHIQKVTSPGGITAWLVEEHSIPFTALDMQFAGGASLDLPGKRGATNLMTGLLEEGSGKMDSQQFAKAEDDLAASFNYDVGDDTLSVSARFLSENRDKAVDLLRQSLVEPTFPQDAIDRVREQVLSIIASNKQDPGKIASTTFDKEAFGDHPYATSLNGTEESVKALNRDDIVTAWKNVMVKDRVNIAAVGDITPEQLGKLLDRLLGDLPTGGAALPGDAKLTLTPGVTVVPYDTPQAQVIWAQKGLDLNDPDFFPAYILNTILGGGSFESRLMKEVRVKRGLTYGVYSYLVDRDHADLWMGSVASSNDKVAEAIKVIKDQWGEIAKNGVTAEELANAKKYMTGEYPLRFDGNGTIASILVGMQHDGMPIDYPASRNDKIDAVTLADVNRVAKEYLDPDKLRFVVVGQPEGLKSTD</sequence>
<dbReference type="PANTHER" id="PTHR11851">
    <property type="entry name" value="METALLOPROTEASE"/>
    <property type="match status" value="1"/>
</dbReference>
<dbReference type="GO" id="GO:0046872">
    <property type="term" value="F:metal ion binding"/>
    <property type="evidence" value="ECO:0007669"/>
    <property type="project" value="InterPro"/>
</dbReference>
<dbReference type="AlphaFoldDB" id="A0A6L7G829"/>
<evidence type="ECO:0000313" key="4">
    <source>
        <dbReference type="EMBL" id="MXN19747.1"/>
    </source>
</evidence>
<dbReference type="Proteomes" id="UP000477911">
    <property type="component" value="Unassembled WGS sequence"/>
</dbReference>
<feature type="chain" id="PRO_5027056572" evidence="1">
    <location>
        <begin position="20"/>
        <end position="436"/>
    </location>
</feature>
<comment type="caution">
    <text evidence="4">The sequence shown here is derived from an EMBL/GenBank/DDBJ whole genome shotgun (WGS) entry which is preliminary data.</text>
</comment>